<proteinExistence type="predicted"/>
<sequence length="215" mass="22491">MISLPLVQKGEAQSTESYGYDGHGRLISKTVDGPQNSSTSYIFDKADNRTQVSVTTGQSIILNRSFEFPQVSDFQYQPDASSAQGISFVSGSGVARNGGAWGFPTPWQGSQVAFLQATSSGAGYFDVPITGLTVGATYRVAFATAQRPNYAANAVTVSVAGQVLWNGIPASATQFTPYATNSFVANAATMTLRFSASPSSVDSASAIDAVSVQKL</sequence>
<evidence type="ECO:0000313" key="1">
    <source>
        <dbReference type="EMBL" id="QDC36362.1"/>
    </source>
</evidence>
<accession>A0A5B8CCM2</accession>
<dbReference type="AlphaFoldDB" id="A0A5B8CCM2"/>
<dbReference type="EMBL" id="CP041016">
    <property type="protein sequence ID" value="QDC36362.1"/>
    <property type="molecule type" value="Genomic_DNA"/>
</dbReference>
<evidence type="ECO:0008006" key="3">
    <source>
        <dbReference type="Google" id="ProtNLM"/>
    </source>
</evidence>
<name>A0A5B8CCM2_SPHSA</name>
<dbReference type="Proteomes" id="UP000311469">
    <property type="component" value="Chromosome cSF1"/>
</dbReference>
<dbReference type="KEGG" id="sufl:FIL70_02990"/>
<organism evidence="1 2">
    <name type="scientific">Sphingobium fuliginis ATCC 27551</name>
    <dbReference type="NCBI Taxonomy" id="1208342"/>
    <lineage>
        <taxon>Bacteria</taxon>
        <taxon>Pseudomonadati</taxon>
        <taxon>Pseudomonadota</taxon>
        <taxon>Alphaproteobacteria</taxon>
        <taxon>Sphingomonadales</taxon>
        <taxon>Sphingomonadaceae</taxon>
        <taxon>Sphingobium</taxon>
    </lineage>
</organism>
<evidence type="ECO:0000313" key="2">
    <source>
        <dbReference type="Proteomes" id="UP000311469"/>
    </source>
</evidence>
<gene>
    <name evidence="1" type="ORF">FIL70_02990</name>
</gene>
<reference evidence="1 2" key="1">
    <citation type="submission" date="2019-06" db="EMBL/GenBank/DDBJ databases">
        <title>Genome organization and adaptive potential of archetypical organophosphate degarding Sphingobium fuliginis ATCC 27551.</title>
        <authorList>
            <person name="Sarwar A."/>
            <person name="Parthasarathy S."/>
            <person name="Singh C."/>
            <person name="Siddavattam D."/>
        </authorList>
    </citation>
    <scope>NUCLEOTIDE SEQUENCE [LARGE SCALE GENOMIC DNA]</scope>
    <source>
        <strain evidence="1 2">ATCC 27551</strain>
    </source>
</reference>
<protein>
    <recommendedName>
        <fullName evidence="3">CBM-cenC domain-containing protein</fullName>
    </recommendedName>
</protein>